<comment type="caution">
    <text evidence="6">The sequence shown here is derived from an EMBL/GenBank/DDBJ whole genome shotgun (WGS) entry which is preliminary data.</text>
</comment>
<dbReference type="EMBL" id="VFPA01000001">
    <property type="protein sequence ID" value="TQM13916.1"/>
    <property type="molecule type" value="Genomic_DNA"/>
</dbReference>
<accession>A0A543DX77</accession>
<dbReference type="Proteomes" id="UP000315677">
    <property type="component" value="Unassembled WGS sequence"/>
</dbReference>
<keyword evidence="7" id="KW-1185">Reference proteome</keyword>
<evidence type="ECO:0000256" key="4">
    <source>
        <dbReference type="PROSITE-ProRule" id="PRU00335"/>
    </source>
</evidence>
<protein>
    <submittedName>
        <fullName evidence="6">TetR family transcriptional regulator</fullName>
    </submittedName>
</protein>
<dbReference type="PRINTS" id="PR00455">
    <property type="entry name" value="HTHTETR"/>
</dbReference>
<evidence type="ECO:0000313" key="6">
    <source>
        <dbReference type="EMBL" id="TQM13916.1"/>
    </source>
</evidence>
<keyword evidence="2 4" id="KW-0238">DNA-binding</keyword>
<sequence>MRADARRNRERIVAAALERFAACGPAASMEDIARSAGLGVGTLYRHFPDRRALAGEIAADAAAELVEFVRGAAGGGASAWEVLRDITHHAAGLPLALAKKITEELPSSDRLEALAAESDALLTQVIGRGRAEGSIRADLTTADILALFSVVACRPGATPGDPVTTVMLDGLRPQPPHRADVG</sequence>
<evidence type="ECO:0000259" key="5">
    <source>
        <dbReference type="PROSITE" id="PS50977"/>
    </source>
</evidence>
<dbReference type="SUPFAM" id="SSF48498">
    <property type="entry name" value="Tetracyclin repressor-like, C-terminal domain"/>
    <property type="match status" value="1"/>
</dbReference>
<organism evidence="6 7">
    <name type="scientific">Pseudonocardia kunmingensis</name>
    <dbReference type="NCBI Taxonomy" id="630975"/>
    <lineage>
        <taxon>Bacteria</taxon>
        <taxon>Bacillati</taxon>
        <taxon>Actinomycetota</taxon>
        <taxon>Actinomycetes</taxon>
        <taxon>Pseudonocardiales</taxon>
        <taxon>Pseudonocardiaceae</taxon>
        <taxon>Pseudonocardia</taxon>
    </lineage>
</organism>
<reference evidence="6 7" key="1">
    <citation type="submission" date="2019-06" db="EMBL/GenBank/DDBJ databases">
        <title>Sequencing the genomes of 1000 actinobacteria strains.</title>
        <authorList>
            <person name="Klenk H.-P."/>
        </authorList>
    </citation>
    <scope>NUCLEOTIDE SEQUENCE [LARGE SCALE GENOMIC DNA]</scope>
    <source>
        <strain evidence="6 7">DSM 45301</strain>
    </source>
</reference>
<keyword evidence="1" id="KW-0805">Transcription regulation</keyword>
<dbReference type="GO" id="GO:0000976">
    <property type="term" value="F:transcription cis-regulatory region binding"/>
    <property type="evidence" value="ECO:0007669"/>
    <property type="project" value="TreeGrafter"/>
</dbReference>
<dbReference type="PROSITE" id="PS50977">
    <property type="entry name" value="HTH_TETR_2"/>
    <property type="match status" value="1"/>
</dbReference>
<dbReference type="InterPro" id="IPR049445">
    <property type="entry name" value="TetR_SbtR-like_C"/>
</dbReference>
<evidence type="ECO:0000256" key="3">
    <source>
        <dbReference type="ARBA" id="ARBA00023163"/>
    </source>
</evidence>
<dbReference type="GO" id="GO:0003700">
    <property type="term" value="F:DNA-binding transcription factor activity"/>
    <property type="evidence" value="ECO:0007669"/>
    <property type="project" value="TreeGrafter"/>
</dbReference>
<dbReference type="InterPro" id="IPR009057">
    <property type="entry name" value="Homeodomain-like_sf"/>
</dbReference>
<keyword evidence="3" id="KW-0804">Transcription</keyword>
<dbReference type="OrthoDB" id="9795011at2"/>
<dbReference type="Pfam" id="PF00440">
    <property type="entry name" value="TetR_N"/>
    <property type="match status" value="1"/>
</dbReference>
<dbReference type="AlphaFoldDB" id="A0A543DX77"/>
<dbReference type="InterPro" id="IPR036271">
    <property type="entry name" value="Tet_transcr_reg_TetR-rel_C_sf"/>
</dbReference>
<dbReference type="InterPro" id="IPR050109">
    <property type="entry name" value="HTH-type_TetR-like_transc_reg"/>
</dbReference>
<evidence type="ECO:0000256" key="2">
    <source>
        <dbReference type="ARBA" id="ARBA00023125"/>
    </source>
</evidence>
<dbReference type="RefSeq" id="WP_142047955.1">
    <property type="nucleotide sequence ID" value="NZ_VFPA01000001.1"/>
</dbReference>
<name>A0A543DX77_9PSEU</name>
<proteinExistence type="predicted"/>
<gene>
    <name evidence="6" type="ORF">FB558_0671</name>
</gene>
<evidence type="ECO:0000256" key="1">
    <source>
        <dbReference type="ARBA" id="ARBA00023015"/>
    </source>
</evidence>
<dbReference type="PANTHER" id="PTHR30055:SF234">
    <property type="entry name" value="HTH-TYPE TRANSCRIPTIONAL REGULATOR BETI"/>
    <property type="match status" value="1"/>
</dbReference>
<feature type="DNA-binding region" description="H-T-H motif" evidence="4">
    <location>
        <begin position="28"/>
        <end position="47"/>
    </location>
</feature>
<dbReference type="Gene3D" id="1.10.357.10">
    <property type="entry name" value="Tetracycline Repressor, domain 2"/>
    <property type="match status" value="1"/>
</dbReference>
<evidence type="ECO:0000313" key="7">
    <source>
        <dbReference type="Proteomes" id="UP000315677"/>
    </source>
</evidence>
<dbReference type="Pfam" id="PF21597">
    <property type="entry name" value="TetR_C_43"/>
    <property type="match status" value="1"/>
</dbReference>
<dbReference type="InterPro" id="IPR001647">
    <property type="entry name" value="HTH_TetR"/>
</dbReference>
<dbReference type="PANTHER" id="PTHR30055">
    <property type="entry name" value="HTH-TYPE TRANSCRIPTIONAL REGULATOR RUTR"/>
    <property type="match status" value="1"/>
</dbReference>
<feature type="domain" description="HTH tetR-type" evidence="5">
    <location>
        <begin position="6"/>
        <end position="65"/>
    </location>
</feature>
<dbReference type="SUPFAM" id="SSF46689">
    <property type="entry name" value="Homeodomain-like"/>
    <property type="match status" value="1"/>
</dbReference>